<dbReference type="Proteomes" id="UP000772434">
    <property type="component" value="Unassembled WGS sequence"/>
</dbReference>
<evidence type="ECO:0000313" key="1">
    <source>
        <dbReference type="EMBL" id="KAF9059267.1"/>
    </source>
</evidence>
<dbReference type="EMBL" id="JADNRY010000313">
    <property type="protein sequence ID" value="KAF9059267.1"/>
    <property type="molecule type" value="Genomic_DNA"/>
</dbReference>
<protein>
    <submittedName>
        <fullName evidence="1">Uncharacterized protein</fullName>
    </submittedName>
</protein>
<gene>
    <name evidence="1" type="ORF">BDP27DRAFT_1341756</name>
</gene>
<dbReference type="AlphaFoldDB" id="A0A9P5TYF8"/>
<organism evidence="1 2">
    <name type="scientific">Rhodocollybia butyracea</name>
    <dbReference type="NCBI Taxonomy" id="206335"/>
    <lineage>
        <taxon>Eukaryota</taxon>
        <taxon>Fungi</taxon>
        <taxon>Dikarya</taxon>
        <taxon>Basidiomycota</taxon>
        <taxon>Agaricomycotina</taxon>
        <taxon>Agaricomycetes</taxon>
        <taxon>Agaricomycetidae</taxon>
        <taxon>Agaricales</taxon>
        <taxon>Marasmiineae</taxon>
        <taxon>Omphalotaceae</taxon>
        <taxon>Rhodocollybia</taxon>
    </lineage>
</organism>
<proteinExistence type="predicted"/>
<evidence type="ECO:0000313" key="2">
    <source>
        <dbReference type="Proteomes" id="UP000772434"/>
    </source>
</evidence>
<comment type="caution">
    <text evidence="1">The sequence shown here is derived from an EMBL/GenBank/DDBJ whole genome shotgun (WGS) entry which is preliminary data.</text>
</comment>
<keyword evidence="2" id="KW-1185">Reference proteome</keyword>
<sequence length="156" mass="16787">MAPIHAHYVSADSVSATIGNTSRPVRVKEIDALGWKPMFLDGSGDGLVKAAQSQAQELGYPVTQEGCAVGFNLEPDKNATKFTTEDTLVVVTDGSPGPPYLHIENVAAKAWIHLKAVPGMFIRFPAGAKFRLIFDENNSKVAATAFFKVSLFSISY</sequence>
<name>A0A9P5TYF8_9AGAR</name>
<reference evidence="1" key="1">
    <citation type="submission" date="2020-11" db="EMBL/GenBank/DDBJ databases">
        <authorList>
            <consortium name="DOE Joint Genome Institute"/>
            <person name="Ahrendt S."/>
            <person name="Riley R."/>
            <person name="Andreopoulos W."/>
            <person name="Labutti K."/>
            <person name="Pangilinan J."/>
            <person name="Ruiz-Duenas F.J."/>
            <person name="Barrasa J.M."/>
            <person name="Sanchez-Garcia M."/>
            <person name="Camarero S."/>
            <person name="Miyauchi S."/>
            <person name="Serrano A."/>
            <person name="Linde D."/>
            <person name="Babiker R."/>
            <person name="Drula E."/>
            <person name="Ayuso-Fernandez I."/>
            <person name="Pacheco R."/>
            <person name="Padilla G."/>
            <person name="Ferreira P."/>
            <person name="Barriuso J."/>
            <person name="Kellner H."/>
            <person name="Castanera R."/>
            <person name="Alfaro M."/>
            <person name="Ramirez L."/>
            <person name="Pisabarro A.G."/>
            <person name="Kuo A."/>
            <person name="Tritt A."/>
            <person name="Lipzen A."/>
            <person name="He G."/>
            <person name="Yan M."/>
            <person name="Ng V."/>
            <person name="Cullen D."/>
            <person name="Martin F."/>
            <person name="Rosso M.-N."/>
            <person name="Henrissat B."/>
            <person name="Hibbett D."/>
            <person name="Martinez A.T."/>
            <person name="Grigoriev I.V."/>
        </authorList>
    </citation>
    <scope>NUCLEOTIDE SEQUENCE</scope>
    <source>
        <strain evidence="1">AH 40177</strain>
    </source>
</reference>
<accession>A0A9P5TYF8</accession>